<evidence type="ECO:0000313" key="3">
    <source>
        <dbReference type="Proteomes" id="UP000663850"/>
    </source>
</evidence>
<name>A0A8H3D662_9AGAM</name>
<feature type="region of interest" description="Disordered" evidence="1">
    <location>
        <begin position="1"/>
        <end position="37"/>
    </location>
</feature>
<sequence>MRQEDIFATGTQPGKASTSRKPKPRESRNNTPPNNSSVMFIHRPGLWRITLQQEADAIPLISYLASQHPRSICCISHTQSAFPYGDLFTATSTYEVIRSGKKLRSIEDALERLSEAGLRSGLCILRGIASPTGNNSQKFKRIKADALIYWGLPAQDSFLWPHQITQSQFTHVYLIISPVQLSTVMSLTRNTFQEHPESALLDVQGPESLLHLSREKARPALANMTRDVIKDMAKFYKSPHPPAYPFWEFLRRVMLRTHY</sequence>
<accession>A0A8H3D662</accession>
<evidence type="ECO:0000256" key="1">
    <source>
        <dbReference type="SAM" id="MobiDB-lite"/>
    </source>
</evidence>
<dbReference type="EMBL" id="CAJMWZ010005854">
    <property type="protein sequence ID" value="CAE6511937.1"/>
    <property type="molecule type" value="Genomic_DNA"/>
</dbReference>
<reference evidence="2" key="1">
    <citation type="submission" date="2021-01" db="EMBL/GenBank/DDBJ databases">
        <authorList>
            <person name="Kaushik A."/>
        </authorList>
    </citation>
    <scope>NUCLEOTIDE SEQUENCE</scope>
    <source>
        <strain evidence="2">Type strain: AG8-Rh-89/</strain>
    </source>
</reference>
<evidence type="ECO:0000313" key="2">
    <source>
        <dbReference type="EMBL" id="CAE6511937.1"/>
    </source>
</evidence>
<dbReference type="AlphaFoldDB" id="A0A8H3D662"/>
<dbReference type="Proteomes" id="UP000663850">
    <property type="component" value="Unassembled WGS sequence"/>
</dbReference>
<gene>
    <name evidence="2" type="ORF">RDB_LOCUS107440</name>
</gene>
<proteinExistence type="predicted"/>
<organism evidence="2 3">
    <name type="scientific">Rhizoctonia solani</name>
    <dbReference type="NCBI Taxonomy" id="456999"/>
    <lineage>
        <taxon>Eukaryota</taxon>
        <taxon>Fungi</taxon>
        <taxon>Dikarya</taxon>
        <taxon>Basidiomycota</taxon>
        <taxon>Agaricomycotina</taxon>
        <taxon>Agaricomycetes</taxon>
        <taxon>Cantharellales</taxon>
        <taxon>Ceratobasidiaceae</taxon>
        <taxon>Rhizoctonia</taxon>
    </lineage>
</organism>
<protein>
    <submittedName>
        <fullName evidence="2">Uncharacterized protein</fullName>
    </submittedName>
</protein>
<comment type="caution">
    <text evidence="2">The sequence shown here is derived from an EMBL/GenBank/DDBJ whole genome shotgun (WGS) entry which is preliminary data.</text>
</comment>